<evidence type="ECO:0000256" key="1">
    <source>
        <dbReference type="SAM" id="MobiDB-lite"/>
    </source>
</evidence>
<name>A0A8D8BEG3_CULPI</name>
<proteinExistence type="predicted"/>
<dbReference type="EMBL" id="HBUE01074404">
    <property type="protein sequence ID" value="CAG6474301.1"/>
    <property type="molecule type" value="Transcribed_RNA"/>
</dbReference>
<protein>
    <submittedName>
        <fullName evidence="2">(northern house mosquito) hypothetical protein</fullName>
    </submittedName>
</protein>
<evidence type="ECO:0000313" key="2">
    <source>
        <dbReference type="EMBL" id="CAG6474301.1"/>
    </source>
</evidence>
<organism evidence="2">
    <name type="scientific">Culex pipiens</name>
    <name type="common">House mosquito</name>
    <dbReference type="NCBI Taxonomy" id="7175"/>
    <lineage>
        <taxon>Eukaryota</taxon>
        <taxon>Metazoa</taxon>
        <taxon>Ecdysozoa</taxon>
        <taxon>Arthropoda</taxon>
        <taxon>Hexapoda</taxon>
        <taxon>Insecta</taxon>
        <taxon>Pterygota</taxon>
        <taxon>Neoptera</taxon>
        <taxon>Endopterygota</taxon>
        <taxon>Diptera</taxon>
        <taxon>Nematocera</taxon>
        <taxon>Culicoidea</taxon>
        <taxon>Culicidae</taxon>
        <taxon>Culicinae</taxon>
        <taxon>Culicini</taxon>
        <taxon>Culex</taxon>
        <taxon>Culex</taxon>
    </lineage>
</organism>
<accession>A0A8D8BEG3</accession>
<dbReference type="AlphaFoldDB" id="A0A8D8BEG3"/>
<reference evidence="2" key="1">
    <citation type="submission" date="2021-05" db="EMBL/GenBank/DDBJ databases">
        <authorList>
            <person name="Alioto T."/>
            <person name="Alioto T."/>
            <person name="Gomez Garrido J."/>
        </authorList>
    </citation>
    <scope>NUCLEOTIDE SEQUENCE</scope>
</reference>
<feature type="region of interest" description="Disordered" evidence="1">
    <location>
        <begin position="104"/>
        <end position="128"/>
    </location>
</feature>
<sequence length="128" mass="14955">MSYPKRLNKEKSTTLCDRTLSTFWCRVVRTNSRWKRPMISLRVPDSQRSKNIFSPQRKTVSTQIWTLLRLLLRSFLEVSRQPRPSSALLCTKCPKILTSSKSCKRKSIRSKSNFQPPTPSYPTKSFKT</sequence>